<organism evidence="1 2">
    <name type="scientific">Nephila pilipes</name>
    <name type="common">Giant wood spider</name>
    <name type="synonym">Nephila maculata</name>
    <dbReference type="NCBI Taxonomy" id="299642"/>
    <lineage>
        <taxon>Eukaryota</taxon>
        <taxon>Metazoa</taxon>
        <taxon>Ecdysozoa</taxon>
        <taxon>Arthropoda</taxon>
        <taxon>Chelicerata</taxon>
        <taxon>Arachnida</taxon>
        <taxon>Araneae</taxon>
        <taxon>Araneomorphae</taxon>
        <taxon>Entelegynae</taxon>
        <taxon>Araneoidea</taxon>
        <taxon>Nephilidae</taxon>
        <taxon>Nephila</taxon>
    </lineage>
</organism>
<sequence length="156" mass="17257">MAVLTTGDGPCWFDEKSGQSRLNFKHVVGLFRQTSHEKNLKILYLGGDRLESISELMHMARQLGDNSMDASNRWLAPLAWNKQESVKKSFVPPEPAGLPDHKNRYDFCSELQSWPHYVPRRCCCSSLAIAGAGYLNAMGGGVVASTAVGRNRSAEE</sequence>
<reference evidence="1" key="1">
    <citation type="submission" date="2020-08" db="EMBL/GenBank/DDBJ databases">
        <title>Multicomponent nature underlies the extraordinary mechanical properties of spider dragline silk.</title>
        <authorList>
            <person name="Kono N."/>
            <person name="Nakamura H."/>
            <person name="Mori M."/>
            <person name="Yoshida Y."/>
            <person name="Ohtoshi R."/>
            <person name="Malay A.D."/>
            <person name="Moran D.A.P."/>
            <person name="Tomita M."/>
            <person name="Numata K."/>
            <person name="Arakawa K."/>
        </authorList>
    </citation>
    <scope>NUCLEOTIDE SEQUENCE</scope>
</reference>
<name>A0A8X6TNP6_NEPPI</name>
<protein>
    <submittedName>
        <fullName evidence="1">Uncharacterized protein</fullName>
    </submittedName>
</protein>
<proteinExistence type="predicted"/>
<accession>A0A8X6TNP6</accession>
<keyword evidence="2" id="KW-1185">Reference proteome</keyword>
<evidence type="ECO:0000313" key="1">
    <source>
        <dbReference type="EMBL" id="GFT39417.1"/>
    </source>
</evidence>
<dbReference type="AlphaFoldDB" id="A0A8X6TNP6"/>
<dbReference type="Proteomes" id="UP000887013">
    <property type="component" value="Unassembled WGS sequence"/>
</dbReference>
<comment type="caution">
    <text evidence="1">The sequence shown here is derived from an EMBL/GenBank/DDBJ whole genome shotgun (WGS) entry which is preliminary data.</text>
</comment>
<evidence type="ECO:0000313" key="2">
    <source>
        <dbReference type="Proteomes" id="UP000887013"/>
    </source>
</evidence>
<dbReference type="EMBL" id="BMAW01014554">
    <property type="protein sequence ID" value="GFT39417.1"/>
    <property type="molecule type" value="Genomic_DNA"/>
</dbReference>
<gene>
    <name evidence="1" type="ORF">NPIL_309251</name>
</gene>